<feature type="compositionally biased region" description="Low complexity" evidence="1">
    <location>
        <begin position="310"/>
        <end position="324"/>
    </location>
</feature>
<proteinExistence type="predicted"/>
<feature type="compositionally biased region" description="Basic and acidic residues" evidence="1">
    <location>
        <begin position="297"/>
        <end position="309"/>
    </location>
</feature>
<organism evidence="2 3">
    <name type="scientific">Neonectria punicea</name>
    <dbReference type="NCBI Taxonomy" id="979145"/>
    <lineage>
        <taxon>Eukaryota</taxon>
        <taxon>Fungi</taxon>
        <taxon>Dikarya</taxon>
        <taxon>Ascomycota</taxon>
        <taxon>Pezizomycotina</taxon>
        <taxon>Sordariomycetes</taxon>
        <taxon>Hypocreomycetidae</taxon>
        <taxon>Hypocreales</taxon>
        <taxon>Nectriaceae</taxon>
        <taxon>Neonectria</taxon>
    </lineage>
</organism>
<feature type="region of interest" description="Disordered" evidence="1">
    <location>
        <begin position="292"/>
        <end position="357"/>
    </location>
</feature>
<dbReference type="Proteomes" id="UP001498476">
    <property type="component" value="Unassembled WGS sequence"/>
</dbReference>
<keyword evidence="3" id="KW-1185">Reference proteome</keyword>
<feature type="compositionally biased region" description="Polar residues" evidence="1">
    <location>
        <begin position="254"/>
        <end position="264"/>
    </location>
</feature>
<dbReference type="EMBL" id="JAZAVJ010000275">
    <property type="protein sequence ID" value="KAK7402896.1"/>
    <property type="molecule type" value="Genomic_DNA"/>
</dbReference>
<feature type="compositionally biased region" description="Basic and acidic residues" evidence="1">
    <location>
        <begin position="338"/>
        <end position="349"/>
    </location>
</feature>
<protein>
    <submittedName>
        <fullName evidence="2">Uncharacterized protein</fullName>
    </submittedName>
</protein>
<reference evidence="2 3" key="1">
    <citation type="journal article" date="2025" name="Microbiol. Resour. Announc.">
        <title>Draft genome sequences for Neonectria magnoliae and Neonectria punicea, canker pathogens of Liriodendron tulipifera and Acer saccharum in West Virginia.</title>
        <authorList>
            <person name="Petronek H.M."/>
            <person name="Kasson M.T."/>
            <person name="Metheny A.M."/>
            <person name="Stauder C.M."/>
            <person name="Lovett B."/>
            <person name="Lynch S.C."/>
            <person name="Garnas J.R."/>
            <person name="Kasson L.R."/>
            <person name="Stajich J.E."/>
        </authorList>
    </citation>
    <scope>NUCLEOTIDE SEQUENCE [LARGE SCALE GENOMIC DNA]</scope>
    <source>
        <strain evidence="2 3">NRRL 64653</strain>
    </source>
</reference>
<evidence type="ECO:0000313" key="3">
    <source>
        <dbReference type="Proteomes" id="UP001498476"/>
    </source>
</evidence>
<feature type="compositionally biased region" description="Polar residues" evidence="1">
    <location>
        <begin position="173"/>
        <end position="185"/>
    </location>
</feature>
<evidence type="ECO:0000313" key="2">
    <source>
        <dbReference type="EMBL" id="KAK7402896.1"/>
    </source>
</evidence>
<sequence>MAVLPQKESWVFADKATADVSVPSPYGDKLGGRAKRAAKRFYGCLEIWPWDLVPKYTPGDWGVTMLENFAMLARLVSQDDKLSVDELRKALIASINHRHAQGDGTGEPRLQHSDVRNVRELLGGVDGKGGKCEQKAQYEDGLLDDELSEVGLDDHDDLDEEEIGFEKLDNDQQRQLNDSAGSKPQSEPPVSLDKPSMRTRRRVAIRDQNAEIFDKLFHPKSSSQPPSIVKPKVEERSNTPQPSKSPPKTRRRSQVSPTLETSPPQKRPRLSLPTISSIEIPHKAFTLGSQQKLAALQRERSASRQDSVSRQDSSSQQDPRPQQDTESQQDSAPQQDKISQRRESREQRSARLGPGSLPSLALAYSQMLVRSAGPNGPSPRSGSIHESLSPAIAELVSQVDLLIYSTSRTLEAVNADLRTQTNKLQESNDRRGSAQKAIEHAETTMRNARLRQTALRVEIVNLDRTYASLQGVCDGQLNVLPEIRMAIEACYMQTKLKNEDVAKQEQVTRDCSAQIEEARKLAQGAASIDPQLHAKVGELRRVSKLKEGELRVLNDIKAMVYGLERTIPDLEEMALLDGPSS</sequence>
<feature type="compositionally biased region" description="Polar residues" evidence="1">
    <location>
        <begin position="325"/>
        <end position="337"/>
    </location>
</feature>
<feature type="region of interest" description="Disordered" evidence="1">
    <location>
        <begin position="214"/>
        <end position="271"/>
    </location>
</feature>
<comment type="caution">
    <text evidence="2">The sequence shown here is derived from an EMBL/GenBank/DDBJ whole genome shotgun (WGS) entry which is preliminary data.</text>
</comment>
<accession>A0ABR1GLW1</accession>
<name>A0ABR1GLW1_9HYPO</name>
<evidence type="ECO:0000256" key="1">
    <source>
        <dbReference type="SAM" id="MobiDB-lite"/>
    </source>
</evidence>
<feature type="region of interest" description="Disordered" evidence="1">
    <location>
        <begin position="165"/>
        <end position="199"/>
    </location>
</feature>
<gene>
    <name evidence="2" type="ORF">QQX98_011346</name>
</gene>